<evidence type="ECO:0000313" key="2">
    <source>
        <dbReference type="EMBL" id="UPW41053.1"/>
    </source>
</evidence>
<organism evidence="2">
    <name type="scientific">Sigmofec virus UA08Rod_5658</name>
    <dbReference type="NCBI Taxonomy" id="2929434"/>
    <lineage>
        <taxon>Viruses</taxon>
        <taxon>Monodnaviria</taxon>
        <taxon>Sangervirae</taxon>
        <taxon>Phixviricota</taxon>
        <taxon>Malgrandaviricetes</taxon>
        <taxon>Petitvirales</taxon>
        <taxon>Microviridae</taxon>
    </lineage>
</organism>
<feature type="compositionally biased region" description="Polar residues" evidence="1">
    <location>
        <begin position="146"/>
        <end position="157"/>
    </location>
</feature>
<feature type="compositionally biased region" description="Low complexity" evidence="1">
    <location>
        <begin position="170"/>
        <end position="187"/>
    </location>
</feature>
<accession>A0A976R8J5</accession>
<name>A0A976R8J5_9VIRU</name>
<dbReference type="Pfam" id="PF09675">
    <property type="entry name" value="Chlamy_scaf"/>
    <property type="match status" value="1"/>
</dbReference>
<protein>
    <submittedName>
        <fullName evidence="2">Internal scaffolding protein</fullName>
    </submittedName>
</protein>
<evidence type="ECO:0000256" key="1">
    <source>
        <dbReference type="SAM" id="MobiDB-lite"/>
    </source>
</evidence>
<dbReference type="InterPro" id="IPR014131">
    <property type="entry name" value="Chlamydia_phage_Vp3"/>
</dbReference>
<reference evidence="2" key="1">
    <citation type="submission" date="2022-02" db="EMBL/GenBank/DDBJ databases">
        <title>Towards deciphering the DNA virus diversity associated with rodent species in the families Cricetidae and Heteromyidae.</title>
        <authorList>
            <person name="Lund M."/>
            <person name="Larsen B.B."/>
            <person name="Gryseels S."/>
            <person name="Kraberger S."/>
            <person name="Rowsey D.M."/>
            <person name="Steger L."/>
            <person name="Yule K.M."/>
            <person name="Upham N.S."/>
            <person name="Worobey M."/>
            <person name="Van Doorslaer K."/>
            <person name="Varsani A."/>
        </authorList>
    </citation>
    <scope>NUCLEOTIDE SEQUENCE</scope>
    <source>
        <strain evidence="2">UA08Rod_5658</strain>
    </source>
</reference>
<feature type="region of interest" description="Disordered" evidence="1">
    <location>
        <begin position="133"/>
        <end position="187"/>
    </location>
</feature>
<dbReference type="EMBL" id="OM869537">
    <property type="protein sequence ID" value="UPW41053.1"/>
    <property type="molecule type" value="Genomic_DNA"/>
</dbReference>
<sequence length="187" mass="20584">MPKFRTQYDCQDPVYQDPGSPEKLVYSPRYTEDGVLDLQVTGKENLYEFIQSHKESTDIHVLLTRFANGEEDVLSRMQGFYADVTSMPKTYAEVLNAVIVGEETFARLPSEVKQRFDNSFAVWLSSMDSPDFAERMGVEPPPGTELSGQQTLDFASNTQTPGSPPPAAPQPSQTTPAQPSSSAPASV</sequence>
<proteinExistence type="predicted"/>